<organism evidence="1 2">
    <name type="scientific">Achromobacter aegrifaciens</name>
    <dbReference type="NCBI Taxonomy" id="1287736"/>
    <lineage>
        <taxon>Bacteria</taxon>
        <taxon>Pseudomonadati</taxon>
        <taxon>Pseudomonadota</taxon>
        <taxon>Betaproteobacteria</taxon>
        <taxon>Burkholderiales</taxon>
        <taxon>Alcaligenaceae</taxon>
        <taxon>Achromobacter</taxon>
    </lineage>
</organism>
<name>A0AAD2IZ11_ACHAE</name>
<dbReference type="AlphaFoldDB" id="A0AAD2IZ11"/>
<proteinExistence type="predicted"/>
<evidence type="ECO:0000313" key="2">
    <source>
        <dbReference type="Proteomes" id="UP000044098"/>
    </source>
</evidence>
<accession>A0AAD2IZ11</accession>
<dbReference type="EMBL" id="CYTK01000003">
    <property type="protein sequence ID" value="CUJ01317.1"/>
    <property type="molecule type" value="Genomic_DNA"/>
</dbReference>
<evidence type="ECO:0000313" key="1">
    <source>
        <dbReference type="EMBL" id="CUJ01317.1"/>
    </source>
</evidence>
<reference evidence="1 2" key="1">
    <citation type="submission" date="2015-09" db="EMBL/GenBank/DDBJ databases">
        <authorList>
            <consortium name="Pathogen Informatics"/>
        </authorList>
    </citation>
    <scope>NUCLEOTIDE SEQUENCE [LARGE SCALE GENOMIC DNA]</scope>
    <source>
        <strain evidence="1 2">2789STDY5608625</strain>
    </source>
</reference>
<dbReference type="RefSeq" id="WP_054453438.1">
    <property type="nucleotide sequence ID" value="NZ_CYTK01000003.1"/>
</dbReference>
<gene>
    <name evidence="1" type="ORF">ERS370000_02431</name>
</gene>
<dbReference type="Proteomes" id="UP000044098">
    <property type="component" value="Unassembled WGS sequence"/>
</dbReference>
<comment type="caution">
    <text evidence="1">The sequence shown here is derived from an EMBL/GenBank/DDBJ whole genome shotgun (WGS) entry which is preliminary data.</text>
</comment>
<sequence length="77" mass="8706">MSIIFEATTAERAISTMQAYGGTFIKQLAHLWCVADPVNRGRLQLAFRAEFDKYAEDAKILKHYQGMAREAELAARN</sequence>
<protein>
    <submittedName>
        <fullName evidence="1">Uncharacterized protein</fullName>
    </submittedName>
</protein>